<evidence type="ECO:0000313" key="3">
    <source>
        <dbReference type="EMBL" id="JAS24206.1"/>
    </source>
</evidence>
<gene>
    <name evidence="2" type="ORF">g.18766</name>
    <name evidence="3" type="ORF">g.18774</name>
</gene>
<feature type="region of interest" description="Disordered" evidence="1">
    <location>
        <begin position="128"/>
        <end position="154"/>
    </location>
</feature>
<dbReference type="EMBL" id="GEDC01024561">
    <property type="protein sequence ID" value="JAS12737.1"/>
    <property type="molecule type" value="Transcribed_RNA"/>
</dbReference>
<name>A0A1B6CGX3_9HEMI</name>
<sequence>MVLRQDGRRGIYELKTKMKCVFVCIYVCIVCAESKVDHGRHHNFNVANKTTRVSTNHSVTEKPRLNPFQTVIPRNLSSELKKKHNKKKVKRKLGFWTKAGSMVATLVNGYNTIGGLTGNNKKLTRQDYSSEYSEYSDSEKASGSKREKLPRPTKMSNVEEAYRRAMTFTPRYKWDKPTIPPNIDEEMEIPDSEFIANYMEGGEGKKHKLDEQKIHPKLRRNLKGPMQKHVETTKEVSQEKILTRNKQREDFKRRKYKPKMNEGEGIRLKRRRIGSNKKLLNKAPWQPASYIKPILSTTGKVIRGLDTLAYYGNYFSYTILPFSMAAIKTVRNILPAPQTLKMVERSPFLTSLLNYNNRPSEK</sequence>
<reference evidence="2" key="1">
    <citation type="submission" date="2015-12" db="EMBL/GenBank/DDBJ databases">
        <title>De novo transcriptome assembly of four potential Pierce s Disease insect vectors from Arizona vineyards.</title>
        <authorList>
            <person name="Tassone E.E."/>
        </authorList>
    </citation>
    <scope>NUCLEOTIDE SEQUENCE</scope>
</reference>
<evidence type="ECO:0000256" key="1">
    <source>
        <dbReference type="SAM" id="MobiDB-lite"/>
    </source>
</evidence>
<accession>A0A1B6CGX3</accession>
<organism evidence="2">
    <name type="scientific">Clastoptera arizonana</name>
    <name type="common">Arizona spittle bug</name>
    <dbReference type="NCBI Taxonomy" id="38151"/>
    <lineage>
        <taxon>Eukaryota</taxon>
        <taxon>Metazoa</taxon>
        <taxon>Ecdysozoa</taxon>
        <taxon>Arthropoda</taxon>
        <taxon>Hexapoda</taxon>
        <taxon>Insecta</taxon>
        <taxon>Pterygota</taxon>
        <taxon>Neoptera</taxon>
        <taxon>Paraneoptera</taxon>
        <taxon>Hemiptera</taxon>
        <taxon>Auchenorrhyncha</taxon>
        <taxon>Cercopoidea</taxon>
        <taxon>Clastopteridae</taxon>
        <taxon>Clastoptera</taxon>
    </lineage>
</organism>
<evidence type="ECO:0000313" key="2">
    <source>
        <dbReference type="EMBL" id="JAS12737.1"/>
    </source>
</evidence>
<feature type="compositionally biased region" description="Basic and acidic residues" evidence="1">
    <location>
        <begin position="137"/>
        <end position="150"/>
    </location>
</feature>
<dbReference type="EMBL" id="GEDC01013092">
    <property type="protein sequence ID" value="JAS24206.1"/>
    <property type="molecule type" value="Transcribed_RNA"/>
</dbReference>
<dbReference type="AlphaFoldDB" id="A0A1B6CGX3"/>
<protein>
    <submittedName>
        <fullName evidence="2">Uncharacterized protein</fullName>
    </submittedName>
</protein>
<proteinExistence type="predicted"/>